<dbReference type="RefSeq" id="WP_236098734.1">
    <property type="nucleotide sequence ID" value="NZ_JAKGUD010000003.1"/>
</dbReference>
<keyword evidence="3 6" id="KW-0479">Metal-binding</keyword>
<feature type="binding site" evidence="6">
    <location>
        <position position="63"/>
    </location>
    <ligand>
        <name>Zn(2+)</name>
        <dbReference type="ChEBI" id="CHEBI:29105"/>
        <label>1</label>
    </ligand>
</feature>
<feature type="binding site" evidence="6">
    <location>
        <position position="181"/>
    </location>
    <ligand>
        <name>Zn(2+)</name>
        <dbReference type="ChEBI" id="CHEBI:29105"/>
        <label>2</label>
    </ligand>
</feature>
<dbReference type="Proteomes" id="UP001200430">
    <property type="component" value="Unassembled WGS sequence"/>
</dbReference>
<keyword evidence="9" id="KW-1185">Reference proteome</keyword>
<comment type="similarity">
    <text evidence="2 6">Belongs to the metallo-dependent hydrolases superfamily. DHOase family. Class I DHOase subfamily.</text>
</comment>
<dbReference type="CDD" id="cd01317">
    <property type="entry name" value="DHOase_IIa"/>
    <property type="match status" value="1"/>
</dbReference>
<dbReference type="InterPro" id="IPR002195">
    <property type="entry name" value="Dihydroorotase_CS"/>
</dbReference>
<dbReference type="InterPro" id="IPR050138">
    <property type="entry name" value="DHOase/Allantoinase_Hydrolase"/>
</dbReference>
<dbReference type="EC" id="3.5.2.3" evidence="6"/>
<comment type="pathway">
    <text evidence="6">Pyrimidine metabolism; UMP biosynthesis via de novo pathway; (S)-dihydroorotate from bicarbonate: step 3/3.</text>
</comment>
<reference evidence="8 9" key="1">
    <citation type="submission" date="2022-01" db="EMBL/GenBank/DDBJ databases">
        <title>Dethiosulfovibrio faecalis sp. nov., a novel proteolytic, non-sulfur-reducing bacterium isolated from a marine aquaculture solid waste bioreactor.</title>
        <authorList>
            <person name="Grabowski S."/>
            <person name="Apolinario E."/>
            <person name="Schneider N."/>
            <person name="Marshall C.W."/>
            <person name="Sowers K.R."/>
        </authorList>
    </citation>
    <scope>NUCLEOTIDE SEQUENCE [LARGE SCALE GENOMIC DNA]</scope>
    <source>
        <strain evidence="8 9">DSM 12537</strain>
    </source>
</reference>
<feature type="binding site" evidence="6">
    <location>
        <position position="311"/>
    </location>
    <ligand>
        <name>substrate</name>
    </ligand>
</feature>
<dbReference type="SUPFAM" id="SSF51338">
    <property type="entry name" value="Composite domain of metallo-dependent hydrolases"/>
    <property type="match status" value="1"/>
</dbReference>
<dbReference type="PROSITE" id="PS00482">
    <property type="entry name" value="DIHYDROOROTASE_1"/>
    <property type="match status" value="1"/>
</dbReference>
<feature type="binding site" evidence="6">
    <location>
        <position position="307"/>
    </location>
    <ligand>
        <name>Zn(2+)</name>
        <dbReference type="ChEBI" id="CHEBI:29105"/>
        <label>1</label>
    </ligand>
</feature>
<comment type="cofactor">
    <cofactor evidence="6">
        <name>Zn(2+)</name>
        <dbReference type="ChEBI" id="CHEBI:29105"/>
    </cofactor>
    <text evidence="6">Binds 2 Zn(2+) ions per subunit.</text>
</comment>
<feature type="active site" evidence="6">
    <location>
        <position position="307"/>
    </location>
</feature>
<evidence type="ECO:0000256" key="2">
    <source>
        <dbReference type="ARBA" id="ARBA00010286"/>
    </source>
</evidence>
<feature type="binding site" evidence="6">
    <location>
        <position position="97"/>
    </location>
    <ligand>
        <name>substrate</name>
    </ligand>
</feature>
<dbReference type="InterPro" id="IPR011059">
    <property type="entry name" value="Metal-dep_hydrolase_composite"/>
</dbReference>
<feature type="binding site" evidence="6">
    <location>
        <position position="234"/>
    </location>
    <ligand>
        <name>Zn(2+)</name>
        <dbReference type="ChEBI" id="CHEBI:29105"/>
        <label>2</label>
    </ligand>
</feature>
<evidence type="ECO:0000256" key="1">
    <source>
        <dbReference type="ARBA" id="ARBA00002368"/>
    </source>
</evidence>
<evidence type="ECO:0000256" key="5">
    <source>
        <dbReference type="ARBA" id="ARBA00022975"/>
    </source>
</evidence>
<feature type="binding site" evidence="6">
    <location>
        <position position="65"/>
    </location>
    <ligand>
        <name>Zn(2+)</name>
        <dbReference type="ChEBI" id="CHEBI:29105"/>
        <label>1</label>
    </ligand>
</feature>
<dbReference type="NCBIfam" id="TIGR00857">
    <property type="entry name" value="pyrC_multi"/>
    <property type="match status" value="1"/>
</dbReference>
<dbReference type="HAMAP" id="MF_00220_B">
    <property type="entry name" value="PyrC_classI_B"/>
    <property type="match status" value="1"/>
</dbReference>
<dbReference type="InterPro" id="IPR024403">
    <property type="entry name" value="DHOase_cat"/>
</dbReference>
<feature type="domain" description="Dihydroorotase catalytic" evidence="7">
    <location>
        <begin position="54"/>
        <end position="237"/>
    </location>
</feature>
<dbReference type="Pfam" id="PF12890">
    <property type="entry name" value="DHOase"/>
    <property type="match status" value="1"/>
</dbReference>
<comment type="caution">
    <text evidence="8">The sequence shown here is derived from an EMBL/GenBank/DDBJ whole genome shotgun (WGS) entry which is preliminary data.</text>
</comment>
<accession>A0ABS9ELE8</accession>
<comment type="catalytic activity">
    <reaction evidence="6">
        <text>(S)-dihydroorotate + H2O = N-carbamoyl-L-aspartate + H(+)</text>
        <dbReference type="Rhea" id="RHEA:24296"/>
        <dbReference type="ChEBI" id="CHEBI:15377"/>
        <dbReference type="ChEBI" id="CHEBI:15378"/>
        <dbReference type="ChEBI" id="CHEBI:30864"/>
        <dbReference type="ChEBI" id="CHEBI:32814"/>
        <dbReference type="EC" id="3.5.2.3"/>
    </reaction>
</comment>
<evidence type="ECO:0000259" key="7">
    <source>
        <dbReference type="Pfam" id="PF12890"/>
    </source>
</evidence>
<feature type="binding site" evidence="6">
    <location>
        <begin position="65"/>
        <end position="67"/>
    </location>
    <ligand>
        <name>substrate</name>
    </ligand>
</feature>
<evidence type="ECO:0000256" key="3">
    <source>
        <dbReference type="ARBA" id="ARBA00022723"/>
    </source>
</evidence>
<dbReference type="PANTHER" id="PTHR43668:SF2">
    <property type="entry name" value="ALLANTOINASE"/>
    <property type="match status" value="1"/>
</dbReference>
<dbReference type="PANTHER" id="PTHR43668">
    <property type="entry name" value="ALLANTOINASE"/>
    <property type="match status" value="1"/>
</dbReference>
<dbReference type="InterPro" id="IPR004722">
    <property type="entry name" value="DHOase"/>
</dbReference>
<sequence>MMSLFSGARVIDPCQGLDDISDILVKDGKVAAIGRDLTSALGRDVEKVDLRGYAVVPGLIDPHVHFRDPGQEHKETVISGCASAAAGGYTSVIAMANTSPAVDSVETLNYVLEKGKGSPVRFCSVGSVTLGLKGEVLSPMGSLAEAGAVAFSDDGFSIVDSEVMYRAFEKAAELGLPISVHCEDPRLWGDRTMNRGALSDALKVKGVPKVAEEAMIQRDILLASKTKARVHIQHVSTALGVEMIRRAKEDGIEVTAEATPHHLILTEEVLSVHGSQAKMSPPLREARDVEALREGLRLGIIDVIATDHAPHSEEEKGRGLLESPNGIVGLETAVPMILTELVGKGHLSINRMVEAMSCASAGIFGLPGGSLRPSCVADMTVLDLEARWTIDADRFESKGRNTPFDGAPVVGAVIGTALGGLMQPVANK</sequence>
<feature type="binding site" evidence="6">
    <location>
        <position position="154"/>
    </location>
    <ligand>
        <name>Zn(2+)</name>
        <dbReference type="ChEBI" id="CHEBI:29105"/>
        <label>2</label>
    </ligand>
</feature>
<evidence type="ECO:0000256" key="6">
    <source>
        <dbReference type="HAMAP-Rule" id="MF_00220"/>
    </source>
</evidence>
<keyword evidence="5 6" id="KW-0665">Pyrimidine biosynthesis</keyword>
<evidence type="ECO:0000313" key="9">
    <source>
        <dbReference type="Proteomes" id="UP001200430"/>
    </source>
</evidence>
<dbReference type="EMBL" id="JAKGUD010000003">
    <property type="protein sequence ID" value="MCF4141975.1"/>
    <property type="molecule type" value="Genomic_DNA"/>
</dbReference>
<dbReference type="Gene3D" id="3.20.20.140">
    <property type="entry name" value="Metal-dependent hydrolases"/>
    <property type="match status" value="1"/>
</dbReference>
<evidence type="ECO:0000313" key="8">
    <source>
        <dbReference type="EMBL" id="MCF4141975.1"/>
    </source>
</evidence>
<dbReference type="InterPro" id="IPR032466">
    <property type="entry name" value="Metal_Hydrolase"/>
</dbReference>
<protein>
    <recommendedName>
        <fullName evidence="6">Dihydroorotase</fullName>
        <shortName evidence="6">DHOase</shortName>
        <ecNumber evidence="6">3.5.2.3</ecNumber>
    </recommendedName>
</protein>
<gene>
    <name evidence="6" type="primary">pyrC</name>
    <name evidence="8" type="ORF">L2W38_03990</name>
</gene>
<dbReference type="Gene3D" id="2.30.40.10">
    <property type="entry name" value="Urease, subunit C, domain 1"/>
    <property type="match status" value="1"/>
</dbReference>
<comment type="function">
    <text evidence="1 6">Catalyzes the reversible cyclization of carbamoyl aspartate to dihydroorotate.</text>
</comment>
<evidence type="ECO:0000256" key="4">
    <source>
        <dbReference type="ARBA" id="ARBA00022801"/>
    </source>
</evidence>
<comment type="caution">
    <text evidence="6">Lacks conserved residue(s) required for the propagation of feature annotation.</text>
</comment>
<keyword evidence="4 6" id="KW-0378">Hydrolase</keyword>
<dbReference type="PROSITE" id="PS00483">
    <property type="entry name" value="DIHYDROOROTASE_2"/>
    <property type="match status" value="1"/>
</dbReference>
<proteinExistence type="inferred from homology"/>
<feature type="binding site" evidence="6">
    <location>
        <position position="154"/>
    </location>
    <ligand>
        <name>Zn(2+)</name>
        <dbReference type="ChEBI" id="CHEBI:29105"/>
        <label>1</label>
    </ligand>
</feature>
<name>A0ABS9ELE8_9BACT</name>
<dbReference type="SUPFAM" id="SSF51556">
    <property type="entry name" value="Metallo-dependent hydrolases"/>
    <property type="match status" value="1"/>
</dbReference>
<keyword evidence="6" id="KW-0862">Zinc</keyword>
<organism evidence="8 9">
    <name type="scientific">Dethiosulfovibrio marinus</name>
    <dbReference type="NCBI Taxonomy" id="133532"/>
    <lineage>
        <taxon>Bacteria</taxon>
        <taxon>Thermotogati</taxon>
        <taxon>Synergistota</taxon>
        <taxon>Synergistia</taxon>
        <taxon>Synergistales</taxon>
        <taxon>Dethiosulfovibrionaceae</taxon>
        <taxon>Dethiosulfovibrio</taxon>
    </lineage>
</organism>